<dbReference type="GO" id="GO:0043652">
    <property type="term" value="P:engulfment of apoptotic cell"/>
    <property type="evidence" value="ECO:0007669"/>
    <property type="project" value="TreeGrafter"/>
</dbReference>
<feature type="transmembrane region" description="Helical" evidence="9">
    <location>
        <begin position="236"/>
        <end position="256"/>
    </location>
</feature>
<evidence type="ECO:0000256" key="4">
    <source>
        <dbReference type="ARBA" id="ARBA00022692"/>
    </source>
</evidence>
<comment type="similarity">
    <text evidence="2 9">Belongs to the XK family.</text>
</comment>
<evidence type="ECO:0000256" key="1">
    <source>
        <dbReference type="ARBA" id="ARBA00004651"/>
    </source>
</evidence>
<evidence type="ECO:0000256" key="6">
    <source>
        <dbReference type="ARBA" id="ARBA00022989"/>
    </source>
</evidence>
<dbReference type="PANTHER" id="PTHR16024:SF8">
    <property type="entry name" value="XK-RELATED PROTEIN 8"/>
    <property type="match status" value="1"/>
</dbReference>
<feature type="transmembrane region" description="Helical" evidence="9">
    <location>
        <begin position="268"/>
        <end position="285"/>
    </location>
</feature>
<feature type="transmembrane region" description="Helical" evidence="9">
    <location>
        <begin position="46"/>
        <end position="69"/>
    </location>
</feature>
<evidence type="ECO:0000256" key="9">
    <source>
        <dbReference type="RuleBase" id="RU910716"/>
    </source>
</evidence>
<name>A0A7J6ACG7_AMEME</name>
<evidence type="ECO:0000256" key="7">
    <source>
        <dbReference type="ARBA" id="ARBA00023136"/>
    </source>
</evidence>
<dbReference type="GO" id="GO:0070782">
    <property type="term" value="P:phosphatidylserine exposure on apoptotic cell surface"/>
    <property type="evidence" value="ECO:0007669"/>
    <property type="project" value="TreeGrafter"/>
</dbReference>
<dbReference type="EMBL" id="JAAGNN010000014">
    <property type="protein sequence ID" value="KAF4080645.1"/>
    <property type="molecule type" value="Genomic_DNA"/>
</dbReference>
<keyword evidence="3" id="KW-1003">Cell membrane</keyword>
<sequence length="427" mass="50025">MDTSMFPRYSWLDFVFAVVGVCTYVFDVVSDLWLAQEFLRHGHVSWFGLLIGFMLTSSATVQMFSWFWLKYDLELKTFQTTHKHMILFGSERRLRLTCFLHVVQLGFFFRHVSAIWQGFCVWWRGEQGSEYTAYLTHDLSMLRLIETFCESIPQLSLMIYIMIHSNHTRTIQYVSAVASTISVAWMVVDYHRALRFFLPEKTKQSWLSSAVYFLWNLLLIGPRVVCVSLFASVLSYYVFVHFLSLWLVFVLWASFQDTKFMDSKAGEWLYRATIGLIWYFSWFNVVEGRTRGRSSIYHSFVVTDSAILMVTWWCYRDLETSQSYSLILLLLIPLSYLIGLLVKMLYYWCFHPKLRQTQVLRTVSDVLDDGPVTRCMVMETDSSRSEVLNKRMARHAANFYNTTRTRSKGREDAGVIGGYENAEVGVI</sequence>
<comment type="catalytic activity">
    <reaction evidence="8">
        <text>a 1,2-diacyl-sn-glycero-3-phospho-L-serine(in) = a 1,2-diacyl-sn-glycero-3-phospho-L-serine(out)</text>
        <dbReference type="Rhea" id="RHEA:38663"/>
        <dbReference type="ChEBI" id="CHEBI:57262"/>
    </reaction>
</comment>
<keyword evidence="7 9" id="KW-0472">Membrane</keyword>
<keyword evidence="4 9" id="KW-0812">Transmembrane</keyword>
<reference evidence="10 11" key="1">
    <citation type="submission" date="2020-02" db="EMBL/GenBank/DDBJ databases">
        <title>A chromosome-scale genome assembly of the black bullhead catfish (Ameiurus melas).</title>
        <authorList>
            <person name="Wen M."/>
            <person name="Zham M."/>
            <person name="Cabau C."/>
            <person name="Klopp C."/>
            <person name="Donnadieu C."/>
            <person name="Roques C."/>
            <person name="Bouchez O."/>
            <person name="Lampietro C."/>
            <person name="Jouanno E."/>
            <person name="Herpin A."/>
            <person name="Louis A."/>
            <person name="Berthelot C."/>
            <person name="Parey E."/>
            <person name="Roest-Crollius H."/>
            <person name="Braasch I."/>
            <person name="Postlethwait J."/>
            <person name="Robinson-Rechavi M."/>
            <person name="Echchiki A."/>
            <person name="Begum T."/>
            <person name="Montfort J."/>
            <person name="Schartl M."/>
            <person name="Bobe J."/>
            <person name="Guiguen Y."/>
        </authorList>
    </citation>
    <scope>NUCLEOTIDE SEQUENCE [LARGE SCALE GENOMIC DNA]</scope>
    <source>
        <strain evidence="10">M_S1</strain>
        <tissue evidence="10">Blood</tissue>
    </source>
</reference>
<dbReference type="InterPro" id="IPR018629">
    <property type="entry name" value="XK-rel"/>
</dbReference>
<evidence type="ECO:0000256" key="3">
    <source>
        <dbReference type="ARBA" id="ARBA00022475"/>
    </source>
</evidence>
<dbReference type="PANTHER" id="PTHR16024">
    <property type="entry name" value="XK-RELATED PROTEIN"/>
    <property type="match status" value="1"/>
</dbReference>
<dbReference type="Pfam" id="PF09815">
    <property type="entry name" value="XK-related"/>
    <property type="match status" value="1"/>
</dbReference>
<feature type="transmembrane region" description="Helical" evidence="9">
    <location>
        <begin position="209"/>
        <end position="230"/>
    </location>
</feature>
<gene>
    <name evidence="10" type="ORF">AMELA_G00173690</name>
</gene>
<dbReference type="InterPro" id="IPR050895">
    <property type="entry name" value="XK-related_scramblase"/>
</dbReference>
<dbReference type="GO" id="GO:0005886">
    <property type="term" value="C:plasma membrane"/>
    <property type="evidence" value="ECO:0007669"/>
    <property type="project" value="UniProtKB-SubCell"/>
</dbReference>
<dbReference type="OrthoDB" id="6136301at2759"/>
<feature type="transmembrane region" description="Helical" evidence="9">
    <location>
        <begin position="327"/>
        <end position="348"/>
    </location>
</feature>
<comment type="caution">
    <text evidence="10">The sequence shown here is derived from an EMBL/GenBank/DDBJ whole genome shotgun (WGS) entry which is preliminary data.</text>
</comment>
<feature type="transmembrane region" description="Helical" evidence="9">
    <location>
        <begin position="170"/>
        <end position="188"/>
    </location>
</feature>
<keyword evidence="11" id="KW-1185">Reference proteome</keyword>
<feature type="transmembrane region" description="Helical" evidence="9">
    <location>
        <begin position="297"/>
        <end position="315"/>
    </location>
</feature>
<feature type="transmembrane region" description="Helical" evidence="9">
    <location>
        <begin position="14"/>
        <end position="34"/>
    </location>
</feature>
<dbReference type="AlphaFoldDB" id="A0A7J6ACG7"/>
<organism evidence="10 11">
    <name type="scientific">Ameiurus melas</name>
    <name type="common">Black bullhead</name>
    <name type="synonym">Silurus melas</name>
    <dbReference type="NCBI Taxonomy" id="219545"/>
    <lineage>
        <taxon>Eukaryota</taxon>
        <taxon>Metazoa</taxon>
        <taxon>Chordata</taxon>
        <taxon>Craniata</taxon>
        <taxon>Vertebrata</taxon>
        <taxon>Euteleostomi</taxon>
        <taxon>Actinopterygii</taxon>
        <taxon>Neopterygii</taxon>
        <taxon>Teleostei</taxon>
        <taxon>Ostariophysi</taxon>
        <taxon>Siluriformes</taxon>
        <taxon>Ictaluridae</taxon>
        <taxon>Ameiurus</taxon>
    </lineage>
</organism>
<evidence type="ECO:0000313" key="11">
    <source>
        <dbReference type="Proteomes" id="UP000593565"/>
    </source>
</evidence>
<dbReference type="Proteomes" id="UP000593565">
    <property type="component" value="Unassembled WGS sequence"/>
</dbReference>
<keyword evidence="6 9" id="KW-1133">Transmembrane helix</keyword>
<keyword evidence="5" id="KW-0053">Apoptosis</keyword>
<dbReference type="GO" id="GO:1902742">
    <property type="term" value="P:apoptotic process involved in development"/>
    <property type="evidence" value="ECO:0007669"/>
    <property type="project" value="TreeGrafter"/>
</dbReference>
<protein>
    <recommendedName>
        <fullName evidence="9">XK-related protein</fullName>
    </recommendedName>
</protein>
<comment type="subcellular location">
    <subcellularLocation>
        <location evidence="1">Cell membrane</location>
        <topology evidence="1">Multi-pass membrane protein</topology>
    </subcellularLocation>
    <subcellularLocation>
        <location evidence="9">Membrane</location>
        <topology evidence="9">Multi-pass membrane protein</topology>
    </subcellularLocation>
</comment>
<proteinExistence type="inferred from homology"/>
<evidence type="ECO:0000256" key="5">
    <source>
        <dbReference type="ARBA" id="ARBA00022703"/>
    </source>
</evidence>
<evidence type="ECO:0000313" key="10">
    <source>
        <dbReference type="EMBL" id="KAF4080645.1"/>
    </source>
</evidence>
<evidence type="ECO:0000256" key="2">
    <source>
        <dbReference type="ARBA" id="ARBA00008789"/>
    </source>
</evidence>
<accession>A0A7J6ACG7</accession>
<evidence type="ECO:0000256" key="8">
    <source>
        <dbReference type="ARBA" id="ARBA00024479"/>
    </source>
</evidence>